<dbReference type="Pfam" id="PF09348">
    <property type="entry name" value="DUF1990"/>
    <property type="match status" value="1"/>
</dbReference>
<accession>A0A3A1TWK2</accession>
<evidence type="ECO:0000256" key="1">
    <source>
        <dbReference type="SAM" id="MobiDB-lite"/>
    </source>
</evidence>
<dbReference type="InterPro" id="IPR018960">
    <property type="entry name" value="DUF1990"/>
</dbReference>
<dbReference type="AlphaFoldDB" id="A0A3A1TWK2"/>
<proteinExistence type="predicted"/>
<feature type="compositionally biased region" description="Low complexity" evidence="1">
    <location>
        <begin position="41"/>
        <end position="57"/>
    </location>
</feature>
<organism evidence="3 4">
    <name type="scientific">Amnibacterium setariae</name>
    <dbReference type="NCBI Taxonomy" id="2306585"/>
    <lineage>
        <taxon>Bacteria</taxon>
        <taxon>Bacillati</taxon>
        <taxon>Actinomycetota</taxon>
        <taxon>Actinomycetes</taxon>
        <taxon>Micrococcales</taxon>
        <taxon>Microbacteriaceae</taxon>
        <taxon>Amnibacterium</taxon>
    </lineage>
</organism>
<reference evidence="4" key="1">
    <citation type="submission" date="2018-09" db="EMBL/GenBank/DDBJ databases">
        <authorList>
            <person name="Kim I."/>
        </authorList>
    </citation>
    <scope>NUCLEOTIDE SEQUENCE [LARGE SCALE GENOMIC DNA]</scope>
    <source>
        <strain evidence="4">DD4a</strain>
    </source>
</reference>
<evidence type="ECO:0000313" key="3">
    <source>
        <dbReference type="EMBL" id="RIX28189.1"/>
    </source>
</evidence>
<comment type="caution">
    <text evidence="3">The sequence shown here is derived from an EMBL/GenBank/DDBJ whole genome shotgun (WGS) entry which is preliminary data.</text>
</comment>
<feature type="region of interest" description="Disordered" evidence="1">
    <location>
        <begin position="38"/>
        <end position="66"/>
    </location>
</feature>
<evidence type="ECO:0000313" key="4">
    <source>
        <dbReference type="Proteomes" id="UP000265742"/>
    </source>
</evidence>
<dbReference type="PANTHER" id="PTHR34202">
    <property type="entry name" value="UPF0548 PROTEIN"/>
    <property type="match status" value="1"/>
</dbReference>
<dbReference type="Proteomes" id="UP000265742">
    <property type="component" value="Unassembled WGS sequence"/>
</dbReference>
<dbReference type="EMBL" id="QXTG01000002">
    <property type="protein sequence ID" value="RIX28189.1"/>
    <property type="molecule type" value="Genomic_DNA"/>
</dbReference>
<gene>
    <name evidence="3" type="ORF">D1781_12000</name>
</gene>
<dbReference type="PANTHER" id="PTHR34202:SF1">
    <property type="entry name" value="UPF0548 PROTEIN"/>
    <property type="match status" value="1"/>
</dbReference>
<feature type="domain" description="DUF1990" evidence="2">
    <location>
        <begin position="90"/>
        <end position="236"/>
    </location>
</feature>
<sequence>MRGAVPRRRARPGRRRLRDDALALGGVPVAARPLRAELGRRAAAQGGRAHRAGAPPLQRRLSDPPPAVREDEAVLRPFTFDFLPGSVLEDATPGGHRRLLRRSVIGTAATFDAAAAAVLDWQVQRRSGIRVLAVSGSEAPPVSEGLEGAVVVPILGRTVTAPVRVTRVLREDDVVGFAYGTLPGHPESGEEAFLVRRAGPETVFELRALSRPAFPYSLAAPVGAALQRRFSDRYLSALL</sequence>
<name>A0A3A1TWK2_9MICO</name>
<keyword evidence="4" id="KW-1185">Reference proteome</keyword>
<protein>
    <submittedName>
        <fullName evidence="3">DUF1990 domain-containing protein</fullName>
    </submittedName>
</protein>
<evidence type="ECO:0000259" key="2">
    <source>
        <dbReference type="Pfam" id="PF09348"/>
    </source>
</evidence>